<dbReference type="EMBL" id="VIGB01000003">
    <property type="protein sequence ID" value="TQF04378.1"/>
    <property type="molecule type" value="Genomic_DNA"/>
</dbReference>
<evidence type="ECO:0000256" key="1">
    <source>
        <dbReference type="SAM" id="MobiDB-lite"/>
    </source>
</evidence>
<dbReference type="RefSeq" id="WP_141634952.1">
    <property type="nucleotide sequence ID" value="NZ_VIGB01000003.1"/>
</dbReference>
<dbReference type="Proteomes" id="UP000319103">
    <property type="component" value="Unassembled WGS sequence"/>
</dbReference>
<feature type="region of interest" description="Disordered" evidence="1">
    <location>
        <begin position="1"/>
        <end position="78"/>
    </location>
</feature>
<evidence type="ECO:0000313" key="2">
    <source>
        <dbReference type="EMBL" id="TQF04378.1"/>
    </source>
</evidence>
<evidence type="ECO:0000313" key="3">
    <source>
        <dbReference type="Proteomes" id="UP000319103"/>
    </source>
</evidence>
<keyword evidence="3" id="KW-1185">Reference proteome</keyword>
<comment type="caution">
    <text evidence="2">The sequence shown here is derived from an EMBL/GenBank/DDBJ whole genome shotgun (WGS) entry which is preliminary data.</text>
</comment>
<reference evidence="2 3" key="1">
    <citation type="submission" date="2019-06" db="EMBL/GenBank/DDBJ databases">
        <title>Description of Kitasatospora acidophila sp. nov. isolated from pine grove soil, and reclassification of Streptomyces novaecaesareae to Kitasatospora novaeceasareae comb. nov.</title>
        <authorList>
            <person name="Kim M.J."/>
        </authorList>
    </citation>
    <scope>NUCLEOTIDE SEQUENCE [LARGE SCALE GENOMIC DNA]</scope>
    <source>
        <strain evidence="2 3">MMS16-CNU292</strain>
    </source>
</reference>
<name>A0A540W5S9_9ACTN</name>
<sequence length="117" mass="11803">MASGFLMTAHNPRDPVHPKGPASPASSREEAQLTLPAHPHPAHSPGAGGNVIALRRPGTDATGPASGRSVSGQPGDERARALERLCSGFRTTISPRSAARLADLLGTATAGAVARAA</sequence>
<gene>
    <name evidence="2" type="ORF">E6W39_21835</name>
</gene>
<dbReference type="OrthoDB" id="4247069at2"/>
<organism evidence="2 3">
    <name type="scientific">Kitasatospora acidiphila</name>
    <dbReference type="NCBI Taxonomy" id="2567942"/>
    <lineage>
        <taxon>Bacteria</taxon>
        <taxon>Bacillati</taxon>
        <taxon>Actinomycetota</taxon>
        <taxon>Actinomycetes</taxon>
        <taxon>Kitasatosporales</taxon>
        <taxon>Streptomycetaceae</taxon>
        <taxon>Kitasatospora</taxon>
    </lineage>
</organism>
<proteinExistence type="predicted"/>
<dbReference type="AlphaFoldDB" id="A0A540W5S9"/>
<accession>A0A540W5S9</accession>
<protein>
    <submittedName>
        <fullName evidence="2">Uncharacterized protein</fullName>
    </submittedName>
</protein>